<dbReference type="InterPro" id="IPR004776">
    <property type="entry name" value="Mem_transp_PIN-like"/>
</dbReference>
<keyword evidence="4 7" id="KW-0812">Transmembrane</keyword>
<evidence type="ECO:0000256" key="4">
    <source>
        <dbReference type="ARBA" id="ARBA00022692"/>
    </source>
</evidence>
<dbReference type="EMBL" id="MLAK01000734">
    <property type="protein sequence ID" value="OHT06173.1"/>
    <property type="molecule type" value="Genomic_DNA"/>
</dbReference>
<evidence type="ECO:0000313" key="8">
    <source>
        <dbReference type="EMBL" id="OHT06173.1"/>
    </source>
</evidence>
<feature type="transmembrane region" description="Helical" evidence="7">
    <location>
        <begin position="287"/>
        <end position="309"/>
    </location>
</feature>
<evidence type="ECO:0000313" key="9">
    <source>
        <dbReference type="Proteomes" id="UP000179807"/>
    </source>
</evidence>
<dbReference type="Pfam" id="PF03547">
    <property type="entry name" value="Mem_trans"/>
    <property type="match status" value="1"/>
</dbReference>
<feature type="transmembrane region" description="Helical" evidence="7">
    <location>
        <begin position="213"/>
        <end position="236"/>
    </location>
</feature>
<feature type="transmembrane region" description="Helical" evidence="7">
    <location>
        <begin position="172"/>
        <end position="193"/>
    </location>
</feature>
<dbReference type="GO" id="GO:0055085">
    <property type="term" value="P:transmembrane transport"/>
    <property type="evidence" value="ECO:0007669"/>
    <property type="project" value="InterPro"/>
</dbReference>
<comment type="subcellular location">
    <subcellularLocation>
        <location evidence="1">Membrane</location>
        <topology evidence="1">Multi-pass membrane protein</topology>
    </subcellularLocation>
</comment>
<evidence type="ECO:0000256" key="2">
    <source>
        <dbReference type="ARBA" id="ARBA00009177"/>
    </source>
</evidence>
<dbReference type="GO" id="GO:0016020">
    <property type="term" value="C:membrane"/>
    <property type="evidence" value="ECO:0007669"/>
    <property type="project" value="UniProtKB-SubCell"/>
</dbReference>
<proteinExistence type="inferred from homology"/>
<reference evidence="8" key="1">
    <citation type="submission" date="2016-10" db="EMBL/GenBank/DDBJ databases">
        <authorList>
            <person name="Benchimol M."/>
            <person name="Almeida L.G."/>
            <person name="Vasconcelos A.T."/>
            <person name="Perreira-Neves A."/>
            <person name="Rosa I.A."/>
            <person name="Tasca T."/>
            <person name="Bogo M.R."/>
            <person name="de Souza W."/>
        </authorList>
    </citation>
    <scope>NUCLEOTIDE SEQUENCE [LARGE SCALE GENOMIC DNA]</scope>
    <source>
        <strain evidence="8">K</strain>
    </source>
</reference>
<dbReference type="InterPro" id="IPR038770">
    <property type="entry name" value="Na+/solute_symporter_sf"/>
</dbReference>
<evidence type="ECO:0000256" key="3">
    <source>
        <dbReference type="ARBA" id="ARBA00022448"/>
    </source>
</evidence>
<comment type="similarity">
    <text evidence="2">Belongs to the auxin efflux carrier (TC 2.A.69.1) family.</text>
</comment>
<evidence type="ECO:0000256" key="5">
    <source>
        <dbReference type="ARBA" id="ARBA00022989"/>
    </source>
</evidence>
<dbReference type="AlphaFoldDB" id="A0A1J4K9Q4"/>
<evidence type="ECO:0000256" key="6">
    <source>
        <dbReference type="ARBA" id="ARBA00023136"/>
    </source>
</evidence>
<feature type="transmembrane region" description="Helical" evidence="7">
    <location>
        <begin position="257"/>
        <end position="275"/>
    </location>
</feature>
<dbReference type="RefSeq" id="XP_068359309.1">
    <property type="nucleotide sequence ID" value="XM_068504618.1"/>
</dbReference>
<evidence type="ECO:0000256" key="1">
    <source>
        <dbReference type="ARBA" id="ARBA00004141"/>
    </source>
</evidence>
<feature type="transmembrane region" description="Helical" evidence="7">
    <location>
        <begin position="47"/>
        <end position="68"/>
    </location>
</feature>
<dbReference type="OrthoDB" id="2133778at2759"/>
<dbReference type="InterPro" id="IPR051107">
    <property type="entry name" value="Auxin_Efflux_Carrier"/>
</dbReference>
<dbReference type="GeneID" id="94839322"/>
<keyword evidence="9" id="KW-1185">Reference proteome</keyword>
<keyword evidence="5 7" id="KW-1133">Transmembrane helix</keyword>
<organism evidence="8 9">
    <name type="scientific">Tritrichomonas foetus</name>
    <dbReference type="NCBI Taxonomy" id="1144522"/>
    <lineage>
        <taxon>Eukaryota</taxon>
        <taxon>Metamonada</taxon>
        <taxon>Parabasalia</taxon>
        <taxon>Tritrichomonadida</taxon>
        <taxon>Tritrichomonadidae</taxon>
        <taxon>Tritrichomonas</taxon>
    </lineage>
</organism>
<feature type="transmembrane region" description="Helical" evidence="7">
    <location>
        <begin position="348"/>
        <end position="366"/>
    </location>
</feature>
<keyword evidence="6 7" id="KW-0472">Membrane</keyword>
<sequence>MRPCIKFRGKTIEHLLFVKHFNINGVFFEKAYSNLFFEKKRHSMTDFSNVIQVGVSMLLIVILGFTLTKLNIIPKCESDLINKFSARICFFALTFRSLAGNNIREMNFMPLAVGGLLVIIGYIICLPMLLIPMKSRFATYISTTFPTIYVNYVISGIPIFESMWDPAEATVIPIIFLSNDLIASPIFFILANVNEIMIENRRLVAEGKPKRKFSFRTIIQIILNMCQNMFLIGNIFGLIYASTAWKVCTFVREAMKLLGDCVLAFSLFCVGAFLSQHSLISCHWSQFVFAMIMKLIIAPLIMCLLCAAFKLPSRLARQCIILSGQPTAASCFAITDTAKLGTGVSSTMIFWSTFGFIPLLVLWVYVLDTLHLFPDN</sequence>
<dbReference type="Gene3D" id="1.20.1530.20">
    <property type="match status" value="1"/>
</dbReference>
<evidence type="ECO:0000256" key="7">
    <source>
        <dbReference type="SAM" id="Phobius"/>
    </source>
</evidence>
<keyword evidence="3" id="KW-0813">Transport</keyword>
<comment type="caution">
    <text evidence="8">The sequence shown here is derived from an EMBL/GenBank/DDBJ whole genome shotgun (WGS) entry which is preliminary data.</text>
</comment>
<protein>
    <submittedName>
        <fullName evidence="8">Auxin Efflux Carrier family protein</fullName>
    </submittedName>
</protein>
<name>A0A1J4K9Q4_9EUKA</name>
<dbReference type="VEuPathDB" id="TrichDB:TRFO_25870"/>
<accession>A0A1J4K9Q4</accession>
<dbReference type="PANTHER" id="PTHR31752:SF18">
    <property type="entry name" value="AUXIN EFFLUX CARRIER COMPONENT 1"/>
    <property type="match status" value="1"/>
</dbReference>
<dbReference type="PANTHER" id="PTHR31752">
    <property type="entry name" value="AUXIN EFFLUX CARRIER COMPONENT 1B-RELATED"/>
    <property type="match status" value="1"/>
</dbReference>
<dbReference type="Proteomes" id="UP000179807">
    <property type="component" value="Unassembled WGS sequence"/>
</dbReference>
<feature type="transmembrane region" description="Helical" evidence="7">
    <location>
        <begin position="111"/>
        <end position="131"/>
    </location>
</feature>
<feature type="transmembrane region" description="Helical" evidence="7">
    <location>
        <begin position="137"/>
        <end position="160"/>
    </location>
</feature>
<gene>
    <name evidence="8" type="ORF">TRFO_25870</name>
</gene>